<proteinExistence type="predicted"/>
<dbReference type="InterPro" id="IPR036047">
    <property type="entry name" value="F-box-like_dom_sf"/>
</dbReference>
<reference evidence="1" key="1">
    <citation type="submission" date="2021-01" db="EMBL/GenBank/DDBJ databases">
        <authorList>
            <person name="Kaushik A."/>
        </authorList>
    </citation>
    <scope>NUCLEOTIDE SEQUENCE</scope>
    <source>
        <strain evidence="1">AG5</strain>
    </source>
</reference>
<gene>
    <name evidence="1" type="ORF">RDB_LOCUS120027</name>
</gene>
<evidence type="ECO:0000313" key="2">
    <source>
        <dbReference type="Proteomes" id="UP000663827"/>
    </source>
</evidence>
<protein>
    <recommendedName>
        <fullName evidence="3">F-box domain-containing protein</fullName>
    </recommendedName>
</protein>
<name>A0A8H3I2T9_9AGAM</name>
<dbReference type="EMBL" id="CAJNJQ010002741">
    <property type="protein sequence ID" value="CAE7183723.1"/>
    <property type="molecule type" value="Genomic_DNA"/>
</dbReference>
<organism evidence="1 2">
    <name type="scientific">Rhizoctonia solani</name>
    <dbReference type="NCBI Taxonomy" id="456999"/>
    <lineage>
        <taxon>Eukaryota</taxon>
        <taxon>Fungi</taxon>
        <taxon>Dikarya</taxon>
        <taxon>Basidiomycota</taxon>
        <taxon>Agaricomycotina</taxon>
        <taxon>Agaricomycetes</taxon>
        <taxon>Cantharellales</taxon>
        <taxon>Ceratobasidiaceae</taxon>
        <taxon>Rhizoctonia</taxon>
    </lineage>
</organism>
<dbReference type="SUPFAM" id="SSF81383">
    <property type="entry name" value="F-box domain"/>
    <property type="match status" value="1"/>
</dbReference>
<comment type="caution">
    <text evidence="1">The sequence shown here is derived from an EMBL/GenBank/DDBJ whole genome shotgun (WGS) entry which is preliminary data.</text>
</comment>
<evidence type="ECO:0000313" key="1">
    <source>
        <dbReference type="EMBL" id="CAE7183723.1"/>
    </source>
</evidence>
<sequence>MLQELNAASIHLSNALERYTNACLGVRDGYIRGSNRFPKITRQHSYQIDAELAIIVSYHTRLQEARLAIGQVRNLSLNLVPVHALPPELMTRIFLLALAPAPYEPDWSTDPKGVGFPRSPDYLTQVCSRWRQIAFASPSLWNHLNFALHASRYQGHLPRAVSYVARTRLPLQLYISEPYGIEEYGTALFRFLRSISSRTSALEYHSGGTKCIAPVLRSLLSDSTPGMLTKFVTNSTSGHLNSFLLTPDTWTDLDENGLDNMSTYLDMPEEELEAILAPLTTLHLCGIFPRWGSVAYHNLVDLRLTSAFRYSWCSIRERNLVSILEASPGLRIFHFALSIKHLGTETAAVSLEQLEVINIKTVCTYAKPLEVGSVLRLLAPGRRPLRLTIENAIYEEGPSMDEIARFFERSNIVQFCAREGYPPVKRLLPRAPNLKELVFSSCKYNWRGNLDLPNDQDLDIWPSTPSTFSWYIRESQMSLDDMVAFVDHYHAHSLTLSNCYIFDSDYGNLMGEEELWEFSQGICLRSYEGSSPDPTVVWDILD</sequence>
<dbReference type="Gene3D" id="1.20.1280.50">
    <property type="match status" value="1"/>
</dbReference>
<accession>A0A8H3I2T9</accession>
<evidence type="ECO:0008006" key="3">
    <source>
        <dbReference type="Google" id="ProtNLM"/>
    </source>
</evidence>
<dbReference type="AlphaFoldDB" id="A0A8H3I2T9"/>
<dbReference type="Proteomes" id="UP000663827">
    <property type="component" value="Unassembled WGS sequence"/>
</dbReference>